<dbReference type="GO" id="GO:0006811">
    <property type="term" value="P:monoatomic ion transport"/>
    <property type="evidence" value="ECO:0007669"/>
    <property type="project" value="UniProtKB-KW"/>
</dbReference>
<dbReference type="PANTHER" id="PTHR38762">
    <property type="entry name" value="CRYPTIC OUTER MEMBRANE PORIN BGLH-RELATED"/>
    <property type="match status" value="1"/>
</dbReference>
<feature type="compositionally biased region" description="Polar residues" evidence="10">
    <location>
        <begin position="49"/>
        <end position="58"/>
    </location>
</feature>
<evidence type="ECO:0000256" key="5">
    <source>
        <dbReference type="ARBA" id="ARBA00022692"/>
    </source>
</evidence>
<keyword evidence="9" id="KW-0998">Cell outer membrane</keyword>
<dbReference type="AlphaFoldDB" id="A0A7C9JSG9"/>
<dbReference type="GO" id="GO:0015144">
    <property type="term" value="F:carbohydrate transmembrane transporter activity"/>
    <property type="evidence" value="ECO:0007669"/>
    <property type="project" value="TreeGrafter"/>
</dbReference>
<evidence type="ECO:0000256" key="6">
    <source>
        <dbReference type="ARBA" id="ARBA00023065"/>
    </source>
</evidence>
<feature type="signal peptide" evidence="11">
    <location>
        <begin position="1"/>
        <end position="23"/>
    </location>
</feature>
<dbReference type="RefSeq" id="WP_162218455.1">
    <property type="nucleotide sequence ID" value="NZ_JAAEHK010000009.1"/>
</dbReference>
<evidence type="ECO:0000256" key="3">
    <source>
        <dbReference type="ARBA" id="ARBA00022448"/>
    </source>
</evidence>
<keyword evidence="7" id="KW-0626">Porin</keyword>
<evidence type="ECO:0000313" key="13">
    <source>
        <dbReference type="Proteomes" id="UP000480312"/>
    </source>
</evidence>
<dbReference type="GO" id="GO:0015288">
    <property type="term" value="F:porin activity"/>
    <property type="evidence" value="ECO:0007669"/>
    <property type="project" value="UniProtKB-KW"/>
</dbReference>
<dbReference type="Proteomes" id="UP000480312">
    <property type="component" value="Unassembled WGS sequence"/>
</dbReference>
<protein>
    <submittedName>
        <fullName evidence="12">Carbohydrate porin</fullName>
    </submittedName>
</protein>
<evidence type="ECO:0000256" key="11">
    <source>
        <dbReference type="SAM" id="SignalP"/>
    </source>
</evidence>
<dbReference type="GO" id="GO:0015774">
    <property type="term" value="P:polysaccharide transport"/>
    <property type="evidence" value="ECO:0007669"/>
    <property type="project" value="TreeGrafter"/>
</dbReference>
<gene>
    <name evidence="12" type="ORF">GPL32_08575</name>
</gene>
<comment type="similarity">
    <text evidence="2">Belongs to the porin LamB (TC 1.B.3) family.</text>
</comment>
<dbReference type="Pfam" id="PF02264">
    <property type="entry name" value="LamB"/>
    <property type="match status" value="1"/>
</dbReference>
<name>A0A7C9JSG9_9GAMM</name>
<dbReference type="SUPFAM" id="SSF56935">
    <property type="entry name" value="Porins"/>
    <property type="match status" value="1"/>
</dbReference>
<dbReference type="GO" id="GO:0046930">
    <property type="term" value="C:pore complex"/>
    <property type="evidence" value="ECO:0007669"/>
    <property type="project" value="UniProtKB-KW"/>
</dbReference>
<evidence type="ECO:0000313" key="12">
    <source>
        <dbReference type="EMBL" id="NDL70565.1"/>
    </source>
</evidence>
<keyword evidence="4" id="KW-1134">Transmembrane beta strand</keyword>
<organism evidence="12 13">
    <name type="scientific">Vreelandella alkaliphila</name>
    <dbReference type="NCBI Taxonomy" id="272774"/>
    <lineage>
        <taxon>Bacteria</taxon>
        <taxon>Pseudomonadati</taxon>
        <taxon>Pseudomonadota</taxon>
        <taxon>Gammaproteobacteria</taxon>
        <taxon>Oceanospirillales</taxon>
        <taxon>Halomonadaceae</taxon>
        <taxon>Vreelandella</taxon>
    </lineage>
</organism>
<proteinExistence type="inferred from homology"/>
<dbReference type="OrthoDB" id="106611at2"/>
<keyword evidence="6" id="KW-0406">Ion transport</keyword>
<sequence length="488" mass="53525">MPHYLRTIPLATAIALASVSVHANETSIEARLAELERQLESTRAELAAQKTSPPATTDNETETRISALERRASGNEGLSMSGYARSGLLLNEQAKSTRGGPYVTPAGPLGGAVGRLGNEPDTYVNAMFNLRRQLDNGANTLFRVAIADSVTTSNDWTSSESQLNVRQVYVELDNLPSFTGAFEDAAIWAGKRIDRDTFDIHWLDTDVVFLAGTGAGIYDMKFSDNWRSNFALYGRSFSDFQVGERDDPGTGDTDSLTLSSNNYVGNWQFMVNAISANDNDERLLDNDNTAADTGVHGMVAYHGDTFFGMSEGNFKVALLHGQGLGAEVKRIGANGDLLNDAQATRLALYGTTYLSPNWRIAPSILAEVSEDRFAEGDDYRWATINARLANEITNNFEMQYELSYQYMDLDPAGYKGRSQVSGSFGKATIAPTFKPDVGGFWKRPEIRLFASYTDWSDELNSYDSSDAFGSEGFTGGQWSFGVQAETWF</sequence>
<evidence type="ECO:0000256" key="2">
    <source>
        <dbReference type="ARBA" id="ARBA00007055"/>
    </source>
</evidence>
<keyword evidence="11" id="KW-0732">Signal</keyword>
<dbReference type="InterPro" id="IPR003192">
    <property type="entry name" value="Porin_LamB"/>
</dbReference>
<evidence type="ECO:0000256" key="8">
    <source>
        <dbReference type="ARBA" id="ARBA00023136"/>
    </source>
</evidence>
<accession>A0A7C9JSG9</accession>
<keyword evidence="3" id="KW-0813">Transport</keyword>
<feature type="chain" id="PRO_5028900332" evidence="11">
    <location>
        <begin position="24"/>
        <end position="488"/>
    </location>
</feature>
<keyword evidence="8" id="KW-0472">Membrane</keyword>
<evidence type="ECO:0000256" key="10">
    <source>
        <dbReference type="SAM" id="MobiDB-lite"/>
    </source>
</evidence>
<dbReference type="CDD" id="cd01346">
    <property type="entry name" value="Maltoporin-like"/>
    <property type="match status" value="1"/>
</dbReference>
<dbReference type="InterPro" id="IPR036998">
    <property type="entry name" value="Porin_LamB_sf"/>
</dbReference>
<comment type="caution">
    <text evidence="12">The sequence shown here is derived from an EMBL/GenBank/DDBJ whole genome shotgun (WGS) entry which is preliminary data.</text>
</comment>
<keyword evidence="5" id="KW-0812">Transmembrane</keyword>
<dbReference type="Gene3D" id="2.40.170.10">
    <property type="entry name" value="Porin, LamB type"/>
    <property type="match status" value="1"/>
</dbReference>
<evidence type="ECO:0000256" key="1">
    <source>
        <dbReference type="ARBA" id="ARBA00004571"/>
    </source>
</evidence>
<reference evidence="12 13" key="1">
    <citation type="submission" date="2020-01" db="EMBL/GenBank/DDBJ databases">
        <title>Whole genome sequencing of Halomonas alkaliphila strain LS44.</title>
        <authorList>
            <person name="Kumar S."/>
            <person name="Paul D."/>
            <person name="Shouche Y."/>
            <person name="Suryavanshi M.V."/>
        </authorList>
    </citation>
    <scope>NUCLEOTIDE SEQUENCE [LARGE SCALE GENOMIC DNA]</scope>
    <source>
        <strain evidence="12 13">LS44</strain>
    </source>
</reference>
<feature type="region of interest" description="Disordered" evidence="10">
    <location>
        <begin position="44"/>
        <end position="63"/>
    </location>
</feature>
<comment type="subcellular location">
    <subcellularLocation>
        <location evidence="1">Cell outer membrane</location>
        <topology evidence="1">Multi-pass membrane protein</topology>
    </subcellularLocation>
</comment>
<dbReference type="EMBL" id="JAAEHK010000009">
    <property type="protein sequence ID" value="NDL70565.1"/>
    <property type="molecule type" value="Genomic_DNA"/>
</dbReference>
<dbReference type="GO" id="GO:0009279">
    <property type="term" value="C:cell outer membrane"/>
    <property type="evidence" value="ECO:0007669"/>
    <property type="project" value="UniProtKB-SubCell"/>
</dbReference>
<evidence type="ECO:0000256" key="4">
    <source>
        <dbReference type="ARBA" id="ARBA00022452"/>
    </source>
</evidence>
<dbReference type="InterPro" id="IPR050286">
    <property type="entry name" value="G_neg_Bact_CarbUptk_Porin"/>
</dbReference>
<evidence type="ECO:0000256" key="7">
    <source>
        <dbReference type="ARBA" id="ARBA00023114"/>
    </source>
</evidence>
<evidence type="ECO:0000256" key="9">
    <source>
        <dbReference type="ARBA" id="ARBA00023237"/>
    </source>
</evidence>
<dbReference type="PANTHER" id="PTHR38762:SF1">
    <property type="entry name" value="CRYPTIC OUTER MEMBRANE PORIN BGLH-RELATED"/>
    <property type="match status" value="1"/>
</dbReference>